<gene>
    <name evidence="1" type="ORF">EVAR_14603_1</name>
</gene>
<sequence length="121" mass="13420">MVVPTSSVKVVMLLLPSPADIIFLVQGLINFFHRFGGADHEIRPHSIVSHQLQNELTLAMYHLASKNLFSFILKHVSPVRVERCSQRLRLISKWSSACGSSSLNGLFGECGDGVGAMVEWR</sequence>
<dbReference type="EMBL" id="BGZK01000228">
    <property type="protein sequence ID" value="GBP30084.1"/>
    <property type="molecule type" value="Genomic_DNA"/>
</dbReference>
<evidence type="ECO:0000313" key="2">
    <source>
        <dbReference type="Proteomes" id="UP000299102"/>
    </source>
</evidence>
<keyword evidence="2" id="KW-1185">Reference proteome</keyword>
<reference evidence="1 2" key="1">
    <citation type="journal article" date="2019" name="Commun. Biol.">
        <title>The bagworm genome reveals a unique fibroin gene that provides high tensile strength.</title>
        <authorList>
            <person name="Kono N."/>
            <person name="Nakamura H."/>
            <person name="Ohtoshi R."/>
            <person name="Tomita M."/>
            <person name="Numata K."/>
            <person name="Arakawa K."/>
        </authorList>
    </citation>
    <scope>NUCLEOTIDE SEQUENCE [LARGE SCALE GENOMIC DNA]</scope>
</reference>
<organism evidence="1 2">
    <name type="scientific">Eumeta variegata</name>
    <name type="common">Bagworm moth</name>
    <name type="synonym">Eumeta japonica</name>
    <dbReference type="NCBI Taxonomy" id="151549"/>
    <lineage>
        <taxon>Eukaryota</taxon>
        <taxon>Metazoa</taxon>
        <taxon>Ecdysozoa</taxon>
        <taxon>Arthropoda</taxon>
        <taxon>Hexapoda</taxon>
        <taxon>Insecta</taxon>
        <taxon>Pterygota</taxon>
        <taxon>Neoptera</taxon>
        <taxon>Endopterygota</taxon>
        <taxon>Lepidoptera</taxon>
        <taxon>Glossata</taxon>
        <taxon>Ditrysia</taxon>
        <taxon>Tineoidea</taxon>
        <taxon>Psychidae</taxon>
        <taxon>Oiketicinae</taxon>
        <taxon>Eumeta</taxon>
    </lineage>
</organism>
<evidence type="ECO:0000313" key="1">
    <source>
        <dbReference type="EMBL" id="GBP30084.1"/>
    </source>
</evidence>
<proteinExistence type="predicted"/>
<name>A0A4C1UWA8_EUMVA</name>
<dbReference type="Proteomes" id="UP000299102">
    <property type="component" value="Unassembled WGS sequence"/>
</dbReference>
<protein>
    <submittedName>
        <fullName evidence="1">Uncharacterized protein</fullName>
    </submittedName>
</protein>
<accession>A0A4C1UWA8</accession>
<comment type="caution">
    <text evidence="1">The sequence shown here is derived from an EMBL/GenBank/DDBJ whole genome shotgun (WGS) entry which is preliminary data.</text>
</comment>
<dbReference type="AlphaFoldDB" id="A0A4C1UWA8"/>